<dbReference type="GO" id="GO:0003677">
    <property type="term" value="F:DNA binding"/>
    <property type="evidence" value="ECO:0007669"/>
    <property type="project" value="InterPro"/>
</dbReference>
<keyword evidence="1" id="KW-0472">Membrane</keyword>
<evidence type="ECO:0000313" key="3">
    <source>
        <dbReference type="EMBL" id="ANF49588.1"/>
    </source>
</evidence>
<dbReference type="EMBL" id="CP015199">
    <property type="protein sequence ID" value="ANF49588.1"/>
    <property type="molecule type" value="Genomic_DNA"/>
</dbReference>
<dbReference type="PROSITE" id="PS50930">
    <property type="entry name" value="HTH_LYTTR"/>
    <property type="match status" value="1"/>
</dbReference>
<protein>
    <submittedName>
        <fullName evidence="3">Histidine kinase</fullName>
    </submittedName>
</protein>
<feature type="domain" description="HTH LytTR-type" evidence="2">
    <location>
        <begin position="264"/>
        <end position="370"/>
    </location>
</feature>
<gene>
    <name evidence="3" type="ORF">A0O34_03050</name>
</gene>
<feature type="transmembrane region" description="Helical" evidence="1">
    <location>
        <begin position="7"/>
        <end position="30"/>
    </location>
</feature>
<dbReference type="Gene3D" id="2.40.50.1020">
    <property type="entry name" value="LytTr DNA-binding domain"/>
    <property type="match status" value="1"/>
</dbReference>
<dbReference type="Gene3D" id="3.30.450.20">
    <property type="entry name" value="PAS domain"/>
    <property type="match status" value="1"/>
</dbReference>
<sequence length="370" mass="42723">MKKINLYTITFLAISIVILLISFFSFRYLYSSSKKDVFDSTFEAGKREAREIGKLLELQLKQGLSKETVIQNLQSSIVNTDTQSGFICMYNQKGIELCHPNPALIGRKVEKNSSEFILDNDKQFDFLEILNSGKANTGIHNFNRNSNRTSEIVSFYPVEGSNWMVASHANIDVIEKQISDLYLTFLIVFLLATLSILGISFFLIRMIYKKYENQKNDEIKNLNDEVNSLTAINTQLHLIHEKHKENNNNFTSDESTENSKKRIITYHKDELISLETSDIAYFFLENNIVYIKTCSGNQYSINSSLDELIKTLDPQLFYRANRQFIINVKAINNILVYGKNQLKLVVKPESDEIILISKNRVAEFKKWLEQ</sequence>
<keyword evidence="3" id="KW-0808">Transferase</keyword>
<feature type="transmembrane region" description="Helical" evidence="1">
    <location>
        <begin position="181"/>
        <end position="204"/>
    </location>
</feature>
<organism evidence="3 4">
    <name type="scientific">Chryseobacterium glaciei</name>
    <dbReference type="NCBI Taxonomy" id="1685010"/>
    <lineage>
        <taxon>Bacteria</taxon>
        <taxon>Pseudomonadati</taxon>
        <taxon>Bacteroidota</taxon>
        <taxon>Flavobacteriia</taxon>
        <taxon>Flavobacteriales</taxon>
        <taxon>Weeksellaceae</taxon>
        <taxon>Chryseobacterium group</taxon>
        <taxon>Chryseobacterium</taxon>
    </lineage>
</organism>
<dbReference type="GO" id="GO:0000156">
    <property type="term" value="F:phosphorelay response regulator activity"/>
    <property type="evidence" value="ECO:0007669"/>
    <property type="project" value="InterPro"/>
</dbReference>
<dbReference type="GO" id="GO:0016301">
    <property type="term" value="F:kinase activity"/>
    <property type="evidence" value="ECO:0007669"/>
    <property type="project" value="UniProtKB-KW"/>
</dbReference>
<proteinExistence type="predicted"/>
<dbReference type="SMART" id="SM00850">
    <property type="entry name" value="LytTR"/>
    <property type="match status" value="1"/>
</dbReference>
<name>A0A172XRG6_9FLAO</name>
<accession>A0A172XRG6</accession>
<dbReference type="OrthoDB" id="735914at2"/>
<dbReference type="InterPro" id="IPR007492">
    <property type="entry name" value="LytTR_DNA-bd_dom"/>
</dbReference>
<dbReference type="Pfam" id="PF04397">
    <property type="entry name" value="LytTR"/>
    <property type="match status" value="1"/>
</dbReference>
<evidence type="ECO:0000256" key="1">
    <source>
        <dbReference type="SAM" id="Phobius"/>
    </source>
</evidence>
<reference evidence="3 4" key="1">
    <citation type="submission" date="2016-04" db="EMBL/GenBank/DDBJ databases">
        <title>Complete Genome Sequence of Chryseobacterium sp. IHBB 10212.</title>
        <authorList>
            <person name="Pal M."/>
            <person name="Swarnkar M.K."/>
            <person name="Kaushal K."/>
            <person name="Chhibber S."/>
            <person name="Singh A.K."/>
            <person name="Gulati A."/>
        </authorList>
    </citation>
    <scope>NUCLEOTIDE SEQUENCE [LARGE SCALE GENOMIC DNA]</scope>
    <source>
        <strain evidence="3 4">IHBB 10212</strain>
    </source>
</reference>
<dbReference type="AlphaFoldDB" id="A0A172XRG6"/>
<keyword evidence="4" id="KW-1185">Reference proteome</keyword>
<keyword evidence="1" id="KW-0812">Transmembrane</keyword>
<dbReference type="InterPro" id="IPR046947">
    <property type="entry name" value="LytR-like"/>
</dbReference>
<dbReference type="RefSeq" id="WP_066750978.1">
    <property type="nucleotide sequence ID" value="NZ_CP015199.1"/>
</dbReference>
<dbReference type="PANTHER" id="PTHR37299">
    <property type="entry name" value="TRANSCRIPTIONAL REGULATOR-RELATED"/>
    <property type="match status" value="1"/>
</dbReference>
<evidence type="ECO:0000259" key="2">
    <source>
        <dbReference type="PROSITE" id="PS50930"/>
    </source>
</evidence>
<dbReference type="CDD" id="cd18774">
    <property type="entry name" value="PDC2_HK_sensor"/>
    <property type="match status" value="1"/>
</dbReference>
<dbReference type="Proteomes" id="UP000077824">
    <property type="component" value="Chromosome"/>
</dbReference>
<dbReference type="STRING" id="1685010.A0O34_03050"/>
<evidence type="ECO:0000313" key="4">
    <source>
        <dbReference type="Proteomes" id="UP000077824"/>
    </source>
</evidence>
<keyword evidence="1" id="KW-1133">Transmembrane helix</keyword>
<dbReference type="KEGG" id="chh:A0O34_03050"/>
<keyword evidence="3" id="KW-0418">Kinase</keyword>
<dbReference type="PANTHER" id="PTHR37299:SF1">
    <property type="entry name" value="STAGE 0 SPORULATION PROTEIN A HOMOLOG"/>
    <property type="match status" value="1"/>
</dbReference>